<feature type="region of interest" description="Disordered" evidence="1">
    <location>
        <begin position="144"/>
        <end position="167"/>
    </location>
</feature>
<reference evidence="3 4" key="1">
    <citation type="journal article" date="2008" name="Biol. Direct">
        <title>Complete genome sequence of the extremely acidophilic methanotroph isolate V4, Methylacidiphilum infernorum, a representative of the bacterial phylum Verrucomicrobia.</title>
        <authorList>
            <person name="Hou S."/>
            <person name="Makarova K.S."/>
            <person name="Saw J.H."/>
            <person name="Senin P."/>
            <person name="Ly B.V."/>
            <person name="Zhou Z."/>
            <person name="Ren Y."/>
            <person name="Wang J."/>
            <person name="Galperin M.Y."/>
            <person name="Omelchenko M.V."/>
            <person name="Wolf Y.I."/>
            <person name="Yutin N."/>
            <person name="Koonin E.V."/>
            <person name="Stott M.B."/>
            <person name="Mountain B.W."/>
            <person name="Crowe M.A."/>
            <person name="Smirnova A.V."/>
            <person name="Dunfield P.F."/>
            <person name="Feng L."/>
            <person name="Wang L."/>
            <person name="Alam M."/>
        </authorList>
    </citation>
    <scope>NUCLEOTIDE SEQUENCE [LARGE SCALE GENOMIC DNA]</scope>
    <source>
        <strain evidence="4">Isolate V4</strain>
    </source>
</reference>
<gene>
    <name evidence="3" type="ordered locus">Minf_2103</name>
</gene>
<protein>
    <submittedName>
        <fullName evidence="3">Uncharacterized conserved protein</fullName>
    </submittedName>
</protein>
<dbReference type="InterPro" id="IPR003729">
    <property type="entry name" value="Bi_nuclease_dom"/>
</dbReference>
<dbReference type="PANTHER" id="PTHR15160">
    <property type="entry name" value="VON HIPPEL-LINDAU PROTEIN"/>
    <property type="match status" value="1"/>
</dbReference>
<dbReference type="Pfam" id="PF02577">
    <property type="entry name" value="BFN_dom"/>
    <property type="match status" value="1"/>
</dbReference>
<dbReference type="PANTHER" id="PTHR15160:SF1">
    <property type="entry name" value="VON HIPPEL-LINDAU DISEASE TUMOR SUPPRESSOR"/>
    <property type="match status" value="1"/>
</dbReference>
<dbReference type="SUPFAM" id="SSF103256">
    <property type="entry name" value="Hypothetical protein TM0160"/>
    <property type="match status" value="1"/>
</dbReference>
<dbReference type="OrthoDB" id="9788698at2"/>
<accession>B3DZ65</accession>
<dbReference type="STRING" id="481448.Minf_2103"/>
<name>B3DZ65_METI4</name>
<dbReference type="AlphaFoldDB" id="B3DZ65"/>
<dbReference type="GO" id="GO:0004518">
    <property type="term" value="F:nuclease activity"/>
    <property type="evidence" value="ECO:0007669"/>
    <property type="project" value="InterPro"/>
</dbReference>
<evidence type="ECO:0000259" key="2">
    <source>
        <dbReference type="PROSITE" id="PS51658"/>
    </source>
</evidence>
<evidence type="ECO:0000313" key="4">
    <source>
        <dbReference type="Proteomes" id="UP000009149"/>
    </source>
</evidence>
<dbReference type="InterPro" id="IPR036104">
    <property type="entry name" value="BFN_sf"/>
</dbReference>
<dbReference type="EMBL" id="CP000975">
    <property type="protein sequence ID" value="ACD84157.1"/>
    <property type="molecule type" value="Genomic_DNA"/>
</dbReference>
<evidence type="ECO:0000313" key="3">
    <source>
        <dbReference type="EMBL" id="ACD84157.1"/>
    </source>
</evidence>
<dbReference type="Gene3D" id="3.10.690.10">
    <property type="entry name" value="Bifunctional nuclease domain"/>
    <property type="match status" value="1"/>
</dbReference>
<evidence type="ECO:0000256" key="1">
    <source>
        <dbReference type="SAM" id="MobiDB-lite"/>
    </source>
</evidence>
<sequence length="167" mass="19226">MRNDVVPIEVKGILPSSPNGFAIFLGNEEKVFVINVDSYVGRAIAMAIRGERNERPLTHELMAMVFDSLSIHVERVVINDLRSNTYFARLLLRAENEVHKKIIELDARPSDCLTLALQYKCPIYVAEEVWEEVEDMSELLEKMREVQKKQQQQEPPEEPPLFGEESK</sequence>
<organism evidence="3 4">
    <name type="scientific">Methylacidiphilum infernorum (isolate V4)</name>
    <name type="common">Methylokorus infernorum (strain V4)</name>
    <dbReference type="NCBI Taxonomy" id="481448"/>
    <lineage>
        <taxon>Bacteria</taxon>
        <taxon>Pseudomonadati</taxon>
        <taxon>Verrucomicrobiota</taxon>
        <taxon>Methylacidiphilae</taxon>
        <taxon>Methylacidiphilales</taxon>
        <taxon>Methylacidiphilaceae</taxon>
        <taxon>Methylacidiphilum (ex Ratnadevi et al. 2023)</taxon>
    </lineage>
</organism>
<dbReference type="eggNOG" id="COG1259">
    <property type="taxonomic scope" value="Bacteria"/>
</dbReference>
<dbReference type="PROSITE" id="PS51658">
    <property type="entry name" value="BFN"/>
    <property type="match status" value="1"/>
</dbReference>
<dbReference type="KEGG" id="min:Minf_2103"/>
<feature type="domain" description="BFN" evidence="2">
    <location>
        <begin position="1"/>
        <end position="137"/>
    </location>
</feature>
<dbReference type="HOGENOM" id="CLU_096111_4_0_0"/>
<dbReference type="RefSeq" id="WP_012464439.1">
    <property type="nucleotide sequence ID" value="NC_010794.1"/>
</dbReference>
<proteinExistence type="predicted"/>
<dbReference type="Proteomes" id="UP000009149">
    <property type="component" value="Chromosome"/>
</dbReference>